<accession>A0A0F9CSF7</accession>
<reference evidence="2" key="1">
    <citation type="journal article" date="2015" name="Nature">
        <title>Complex archaea that bridge the gap between prokaryotes and eukaryotes.</title>
        <authorList>
            <person name="Spang A."/>
            <person name="Saw J.H."/>
            <person name="Jorgensen S.L."/>
            <person name="Zaremba-Niedzwiedzka K."/>
            <person name="Martijn J."/>
            <person name="Lind A.E."/>
            <person name="van Eijk R."/>
            <person name="Schleper C."/>
            <person name="Guy L."/>
            <person name="Ettema T.J."/>
        </authorList>
    </citation>
    <scope>NUCLEOTIDE SEQUENCE</scope>
</reference>
<proteinExistence type="predicted"/>
<gene>
    <name evidence="2" type="ORF">LCGC14_2366080</name>
</gene>
<feature type="non-terminal residue" evidence="2">
    <location>
        <position position="1"/>
    </location>
</feature>
<protein>
    <submittedName>
        <fullName evidence="2">Uncharacterized protein</fullName>
    </submittedName>
</protein>
<sequence>VETAAKAVAVRAVRGIADPAQKARMLDSLMYGTPTRFMEDVFNETERVLAPLRPAAGEGEGEKGPTPEEMAAAHRTGGIEGGAAGPKGKGAPGEEQTTLVQDIEKIQLATGFY</sequence>
<evidence type="ECO:0000256" key="1">
    <source>
        <dbReference type="SAM" id="MobiDB-lite"/>
    </source>
</evidence>
<dbReference type="EMBL" id="LAZR01034775">
    <property type="protein sequence ID" value="KKL44396.1"/>
    <property type="molecule type" value="Genomic_DNA"/>
</dbReference>
<dbReference type="AlphaFoldDB" id="A0A0F9CSF7"/>
<organism evidence="2">
    <name type="scientific">marine sediment metagenome</name>
    <dbReference type="NCBI Taxonomy" id="412755"/>
    <lineage>
        <taxon>unclassified sequences</taxon>
        <taxon>metagenomes</taxon>
        <taxon>ecological metagenomes</taxon>
    </lineage>
</organism>
<feature type="region of interest" description="Disordered" evidence="1">
    <location>
        <begin position="52"/>
        <end position="101"/>
    </location>
</feature>
<name>A0A0F9CSF7_9ZZZZ</name>
<evidence type="ECO:0000313" key="2">
    <source>
        <dbReference type="EMBL" id="KKL44396.1"/>
    </source>
</evidence>
<comment type="caution">
    <text evidence="2">The sequence shown here is derived from an EMBL/GenBank/DDBJ whole genome shotgun (WGS) entry which is preliminary data.</text>
</comment>
<feature type="compositionally biased region" description="Gly residues" evidence="1">
    <location>
        <begin position="78"/>
        <end position="91"/>
    </location>
</feature>